<feature type="compositionally biased region" description="Basic and acidic residues" evidence="16">
    <location>
        <begin position="26"/>
        <end position="35"/>
    </location>
</feature>
<comment type="catalytic activity">
    <reaction evidence="13">
        <text>ATP + H2O = ADP + phosphate + H(+)</text>
        <dbReference type="Rhea" id="RHEA:13065"/>
        <dbReference type="ChEBI" id="CHEBI:15377"/>
        <dbReference type="ChEBI" id="CHEBI:15378"/>
        <dbReference type="ChEBI" id="CHEBI:30616"/>
        <dbReference type="ChEBI" id="CHEBI:43474"/>
        <dbReference type="ChEBI" id="CHEBI:456216"/>
        <dbReference type="EC" id="3.6.4.13"/>
    </reaction>
</comment>
<feature type="compositionally biased region" description="Low complexity" evidence="16">
    <location>
        <begin position="1"/>
        <end position="12"/>
    </location>
</feature>
<feature type="short sequence motif" description="Q motif" evidence="14">
    <location>
        <begin position="41"/>
        <end position="69"/>
    </location>
</feature>
<keyword evidence="5 15" id="KW-0547">Nucleotide-binding</keyword>
<keyword evidence="11" id="KW-0694">RNA-binding</keyword>
<evidence type="ECO:0000256" key="11">
    <source>
        <dbReference type="ARBA" id="ARBA00022884"/>
    </source>
</evidence>
<feature type="domain" description="Helicase C-terminal" evidence="18">
    <location>
        <begin position="252"/>
        <end position="412"/>
    </location>
</feature>
<dbReference type="PROSITE" id="PS00039">
    <property type="entry name" value="DEAD_ATP_HELICASE"/>
    <property type="match status" value="1"/>
</dbReference>
<keyword evidence="9 15" id="KW-0067">ATP-binding</keyword>
<feature type="domain" description="Helicase ATP-binding" evidence="17">
    <location>
        <begin position="72"/>
        <end position="242"/>
    </location>
</feature>
<dbReference type="OrthoDB" id="10265785at2759"/>
<dbReference type="GO" id="GO:0006417">
    <property type="term" value="P:regulation of translation"/>
    <property type="evidence" value="ECO:0007669"/>
    <property type="project" value="UniProtKB-KW"/>
</dbReference>
<evidence type="ECO:0000259" key="17">
    <source>
        <dbReference type="PROSITE" id="PS51192"/>
    </source>
</evidence>
<dbReference type="InterPro" id="IPR014001">
    <property type="entry name" value="Helicase_ATP-bd"/>
</dbReference>
<gene>
    <name evidence="20" type="ORF">O181_053368</name>
</gene>
<name>A0A9Q3HQC0_9BASI</name>
<evidence type="ECO:0000313" key="21">
    <source>
        <dbReference type="Proteomes" id="UP000765509"/>
    </source>
</evidence>
<dbReference type="InterPro" id="IPR000629">
    <property type="entry name" value="RNA-helicase_DEAD-box_CS"/>
</dbReference>
<dbReference type="GO" id="GO:0003723">
    <property type="term" value="F:RNA binding"/>
    <property type="evidence" value="ECO:0007669"/>
    <property type="project" value="UniProtKB-KW"/>
</dbReference>
<dbReference type="GO" id="GO:0006397">
    <property type="term" value="P:mRNA processing"/>
    <property type="evidence" value="ECO:0007669"/>
    <property type="project" value="UniProtKB-KW"/>
</dbReference>
<dbReference type="SUPFAM" id="SSF52540">
    <property type="entry name" value="P-loop containing nucleoside triphosphate hydrolases"/>
    <property type="match status" value="1"/>
</dbReference>
<evidence type="ECO:0000256" key="14">
    <source>
        <dbReference type="PROSITE-ProRule" id="PRU00552"/>
    </source>
</evidence>
<dbReference type="Pfam" id="PF00271">
    <property type="entry name" value="Helicase_C"/>
    <property type="match status" value="1"/>
</dbReference>
<dbReference type="FunFam" id="3.40.50.300:FF:000364">
    <property type="entry name" value="ATP-dependent RNA helicase DDX6"/>
    <property type="match status" value="1"/>
</dbReference>
<reference evidence="20" key="1">
    <citation type="submission" date="2021-03" db="EMBL/GenBank/DDBJ databases">
        <title>Draft genome sequence of rust myrtle Austropuccinia psidii MF-1, a brazilian biotype.</title>
        <authorList>
            <person name="Quecine M.C."/>
            <person name="Pachon D.M.R."/>
            <person name="Bonatelli M.L."/>
            <person name="Correr F.H."/>
            <person name="Franceschini L.M."/>
            <person name="Leite T.F."/>
            <person name="Margarido G.R.A."/>
            <person name="Almeida C.A."/>
            <person name="Ferrarezi J.A."/>
            <person name="Labate C.A."/>
        </authorList>
    </citation>
    <scope>NUCLEOTIDE SEQUENCE</scope>
    <source>
        <strain evidence="20">MF-1</strain>
    </source>
</reference>
<dbReference type="CDD" id="cd18787">
    <property type="entry name" value="SF2_C_DEAD"/>
    <property type="match status" value="1"/>
</dbReference>
<evidence type="ECO:0000256" key="16">
    <source>
        <dbReference type="SAM" id="MobiDB-lite"/>
    </source>
</evidence>
<dbReference type="InterPro" id="IPR011545">
    <property type="entry name" value="DEAD/DEAH_box_helicase_dom"/>
</dbReference>
<dbReference type="GO" id="GO:0005524">
    <property type="term" value="F:ATP binding"/>
    <property type="evidence" value="ECO:0007669"/>
    <property type="project" value="UniProtKB-KW"/>
</dbReference>
<accession>A0A9Q3HQC0</accession>
<evidence type="ECO:0000259" key="19">
    <source>
        <dbReference type="PROSITE" id="PS51195"/>
    </source>
</evidence>
<keyword evidence="6 15" id="KW-0378">Hydrolase</keyword>
<dbReference type="GO" id="GO:0000932">
    <property type="term" value="C:P-body"/>
    <property type="evidence" value="ECO:0007669"/>
    <property type="project" value="UniProtKB-SubCell"/>
</dbReference>
<feature type="compositionally biased region" description="Gly residues" evidence="16">
    <location>
        <begin position="525"/>
        <end position="539"/>
    </location>
</feature>
<keyword evidence="8" id="KW-0813">Transport</keyword>
<evidence type="ECO:0000256" key="15">
    <source>
        <dbReference type="RuleBase" id="RU000492"/>
    </source>
</evidence>
<evidence type="ECO:0000256" key="13">
    <source>
        <dbReference type="ARBA" id="ARBA00047984"/>
    </source>
</evidence>
<evidence type="ECO:0000256" key="1">
    <source>
        <dbReference type="ARBA" id="ARBA00004201"/>
    </source>
</evidence>
<evidence type="ECO:0000313" key="20">
    <source>
        <dbReference type="EMBL" id="MBW0513653.1"/>
    </source>
</evidence>
<evidence type="ECO:0000256" key="5">
    <source>
        <dbReference type="ARBA" id="ARBA00022741"/>
    </source>
</evidence>
<feature type="compositionally biased region" description="Low complexity" evidence="16">
    <location>
        <begin position="430"/>
        <end position="459"/>
    </location>
</feature>
<feature type="region of interest" description="Disordered" evidence="16">
    <location>
        <begin position="427"/>
        <end position="486"/>
    </location>
</feature>
<keyword evidence="8" id="KW-0509">mRNA transport</keyword>
<sequence length="550" mass="60892">MAASSSSVTSPTDDPDWKSKLNLPQKDLRPQTEDVTKTKGVEFEDLYLRRDLLMGIFEAGFEKPSPIQEEAIPIALTGRDILARAKNGTGKTGAFVIPTLEKTNVKLNRIQALILVPTRELALQTSQVCKTLGKHTGIQVMVTTGGTTLKDDILRLQETVHVVVGTPGRILDLAGKGVADLSHCKTFVMDEADKLLSPEFTVVIEQLLSFLHKERQVMLFSATFPMIVKDFKDKHMVKPYEINLMEELTLQGVTQYYAFLEERQKVHCLNTLFSKLQINQAIIFCNSTNRVELLARKITDIGYSCFYSHAKMLQQHRNRVFHDFRNGVCRNLVCSDLLTRGIDIQAVNVVINFDFPKNAETYLHRIGRSGRFGHRGVAINLITYENRFDLYRIEQELGTEIQPIPAVIDKALYVAPGVEDVLPNAHQTQPKLSLSSNAPNSASHTSSNGNNPHSNSNKPSRTELLTKHPPQSHAPQPHDKPTLPPQQLTFQKAAPIDSLSHAAPTEYSNGLSSAPNSRINHKTGRGGNNGSNRGRGGGPHRPPSGVAPMA</sequence>
<evidence type="ECO:0000256" key="4">
    <source>
        <dbReference type="ARBA" id="ARBA00022664"/>
    </source>
</evidence>
<dbReference type="InterPro" id="IPR014014">
    <property type="entry name" value="RNA_helicase_DEAD_Q_motif"/>
</dbReference>
<protein>
    <recommendedName>
        <fullName evidence="2">RNA helicase</fullName>
        <ecNumber evidence="2">3.6.4.13</ecNumber>
    </recommendedName>
</protein>
<comment type="subcellular location">
    <subcellularLocation>
        <location evidence="1">Cytoplasm</location>
        <location evidence="1">P-body</location>
    </subcellularLocation>
</comment>
<keyword evidence="3" id="KW-0963">Cytoplasm</keyword>
<organism evidence="20 21">
    <name type="scientific">Austropuccinia psidii MF-1</name>
    <dbReference type="NCBI Taxonomy" id="1389203"/>
    <lineage>
        <taxon>Eukaryota</taxon>
        <taxon>Fungi</taxon>
        <taxon>Dikarya</taxon>
        <taxon>Basidiomycota</taxon>
        <taxon>Pucciniomycotina</taxon>
        <taxon>Pucciniomycetes</taxon>
        <taxon>Pucciniales</taxon>
        <taxon>Sphaerophragmiaceae</taxon>
        <taxon>Austropuccinia</taxon>
    </lineage>
</organism>
<proteinExistence type="inferred from homology"/>
<evidence type="ECO:0000256" key="7">
    <source>
        <dbReference type="ARBA" id="ARBA00022806"/>
    </source>
</evidence>
<evidence type="ECO:0000256" key="9">
    <source>
        <dbReference type="ARBA" id="ARBA00022840"/>
    </source>
</evidence>
<evidence type="ECO:0000259" key="18">
    <source>
        <dbReference type="PROSITE" id="PS51194"/>
    </source>
</evidence>
<dbReference type="GO" id="GO:0051028">
    <property type="term" value="P:mRNA transport"/>
    <property type="evidence" value="ECO:0007669"/>
    <property type="project" value="UniProtKB-KW"/>
</dbReference>
<evidence type="ECO:0000256" key="10">
    <source>
        <dbReference type="ARBA" id="ARBA00022845"/>
    </source>
</evidence>
<evidence type="ECO:0000256" key="2">
    <source>
        <dbReference type="ARBA" id="ARBA00012552"/>
    </source>
</evidence>
<dbReference type="Proteomes" id="UP000765509">
    <property type="component" value="Unassembled WGS sequence"/>
</dbReference>
<dbReference type="EC" id="3.6.4.13" evidence="2"/>
<dbReference type="Pfam" id="PF00270">
    <property type="entry name" value="DEAD"/>
    <property type="match status" value="1"/>
</dbReference>
<dbReference type="EMBL" id="AVOT02023568">
    <property type="protein sequence ID" value="MBW0513653.1"/>
    <property type="molecule type" value="Genomic_DNA"/>
</dbReference>
<dbReference type="SMART" id="SM00490">
    <property type="entry name" value="HELICc"/>
    <property type="match status" value="1"/>
</dbReference>
<keyword evidence="10" id="KW-0810">Translation regulation</keyword>
<keyword evidence="7 15" id="KW-0347">Helicase</keyword>
<dbReference type="CDD" id="cd17940">
    <property type="entry name" value="DEADc_DDX6"/>
    <property type="match status" value="1"/>
</dbReference>
<evidence type="ECO:0000256" key="3">
    <source>
        <dbReference type="ARBA" id="ARBA00022490"/>
    </source>
</evidence>
<dbReference type="FunFam" id="3.40.50.300:FF:000114">
    <property type="entry name" value="ATP-dependent RNA helicase DDX6"/>
    <property type="match status" value="1"/>
</dbReference>
<dbReference type="Gene3D" id="3.40.50.300">
    <property type="entry name" value="P-loop containing nucleotide triphosphate hydrolases"/>
    <property type="match status" value="2"/>
</dbReference>
<dbReference type="PROSITE" id="PS51192">
    <property type="entry name" value="HELICASE_ATP_BIND_1"/>
    <property type="match status" value="1"/>
</dbReference>
<evidence type="ECO:0000256" key="12">
    <source>
        <dbReference type="ARBA" id="ARBA00038316"/>
    </source>
</evidence>
<feature type="domain" description="DEAD-box RNA helicase Q" evidence="19">
    <location>
        <begin position="41"/>
        <end position="69"/>
    </location>
</feature>
<feature type="compositionally biased region" description="Polar residues" evidence="16">
    <location>
        <begin position="506"/>
        <end position="518"/>
    </location>
</feature>
<dbReference type="SMART" id="SM00487">
    <property type="entry name" value="DEXDc"/>
    <property type="match status" value="1"/>
</dbReference>
<dbReference type="GO" id="GO:0010494">
    <property type="term" value="C:cytoplasmic stress granule"/>
    <property type="evidence" value="ECO:0007669"/>
    <property type="project" value="UniProtKB-ARBA"/>
</dbReference>
<keyword evidence="21" id="KW-1185">Reference proteome</keyword>
<evidence type="ECO:0000256" key="8">
    <source>
        <dbReference type="ARBA" id="ARBA00022816"/>
    </source>
</evidence>
<comment type="caution">
    <text evidence="20">The sequence shown here is derived from an EMBL/GenBank/DDBJ whole genome shotgun (WGS) entry which is preliminary data.</text>
</comment>
<dbReference type="PROSITE" id="PS51195">
    <property type="entry name" value="Q_MOTIF"/>
    <property type="match status" value="1"/>
</dbReference>
<feature type="region of interest" description="Disordered" evidence="16">
    <location>
        <begin position="501"/>
        <end position="550"/>
    </location>
</feature>
<feature type="region of interest" description="Disordered" evidence="16">
    <location>
        <begin position="1"/>
        <end position="35"/>
    </location>
</feature>
<dbReference type="GO" id="GO:0003724">
    <property type="term" value="F:RNA helicase activity"/>
    <property type="evidence" value="ECO:0007669"/>
    <property type="project" value="UniProtKB-EC"/>
</dbReference>
<dbReference type="PROSITE" id="PS51194">
    <property type="entry name" value="HELICASE_CTER"/>
    <property type="match status" value="1"/>
</dbReference>
<dbReference type="InterPro" id="IPR001650">
    <property type="entry name" value="Helicase_C-like"/>
</dbReference>
<dbReference type="PANTHER" id="PTHR47960">
    <property type="entry name" value="DEAD-BOX ATP-DEPENDENT RNA HELICASE 50"/>
    <property type="match status" value="1"/>
</dbReference>
<dbReference type="GO" id="GO:0016787">
    <property type="term" value="F:hydrolase activity"/>
    <property type="evidence" value="ECO:0007669"/>
    <property type="project" value="UniProtKB-KW"/>
</dbReference>
<dbReference type="InterPro" id="IPR027417">
    <property type="entry name" value="P-loop_NTPase"/>
</dbReference>
<keyword evidence="4" id="KW-0507">mRNA processing</keyword>
<comment type="similarity">
    <text evidence="12">Belongs to the DEAD box helicase family. DDX6/DHH1 subfamily.</text>
</comment>
<dbReference type="AlphaFoldDB" id="A0A9Q3HQC0"/>
<evidence type="ECO:0000256" key="6">
    <source>
        <dbReference type="ARBA" id="ARBA00022801"/>
    </source>
</evidence>